<dbReference type="InterPro" id="IPR016032">
    <property type="entry name" value="Sig_transdc_resp-reg_C-effctor"/>
</dbReference>
<reference evidence="16 17" key="1">
    <citation type="journal article" date="2016" name="Syst. Appl. Microbiol.">
        <title>Vibrio bivalvicida sp. nov., a novel larval pathogen for bivalve molluscs reared in a hatchery.</title>
        <authorList>
            <person name="Dubert J."/>
            <person name="Romalde J.L."/>
            <person name="Prado S."/>
            <person name="Barja J.L."/>
        </authorList>
    </citation>
    <scope>NUCLEOTIDE SEQUENCE [LARGE SCALE GENOMIC DNA]</scope>
    <source>
        <strain evidence="16 17">605</strain>
    </source>
</reference>
<evidence type="ECO:0000259" key="14">
    <source>
        <dbReference type="PROSITE" id="PS51755"/>
    </source>
</evidence>
<evidence type="ECO:0000256" key="2">
    <source>
        <dbReference type="ARBA" id="ARBA00022490"/>
    </source>
</evidence>
<comment type="function">
    <text evidence="9">Member of the two-component regulatory system TorS/TorR involved in the anaerobic utilization of trimethylamine-N-oxide (TMAO). Phosphorylated TorR activates the transcription of the torCAD operon by binding to four decameric boxes located in the torCAD promoter. Box1, 2 and 4 contain the DNA sequence 5'-CTGTTCATAT-3' and box3 contains the DNA sequence 5'-CCGTTCATCC-3'. Phosphorylated as well as unphosphorylated TorR negatively regulates its own expression by binding to box1 and 2.</text>
</comment>
<accession>A0A177Y505</accession>
<dbReference type="GO" id="GO:0000976">
    <property type="term" value="F:transcription cis-regulatory region binding"/>
    <property type="evidence" value="ECO:0007669"/>
    <property type="project" value="TreeGrafter"/>
</dbReference>
<evidence type="ECO:0000256" key="3">
    <source>
        <dbReference type="ARBA" id="ARBA00022553"/>
    </source>
</evidence>
<dbReference type="InterPro" id="IPR036388">
    <property type="entry name" value="WH-like_DNA-bd_sf"/>
</dbReference>
<proteinExistence type="predicted"/>
<evidence type="ECO:0000313" key="18">
    <source>
        <dbReference type="Proteomes" id="UP001569151"/>
    </source>
</evidence>
<dbReference type="PANTHER" id="PTHR48111">
    <property type="entry name" value="REGULATOR OF RPOS"/>
    <property type="match status" value="1"/>
</dbReference>
<keyword evidence="3 11" id="KW-0597">Phosphoprotein</keyword>
<dbReference type="GO" id="GO:0005829">
    <property type="term" value="C:cytosol"/>
    <property type="evidence" value="ECO:0007669"/>
    <property type="project" value="TreeGrafter"/>
</dbReference>
<dbReference type="RefSeq" id="WP_049846809.1">
    <property type="nucleotide sequence ID" value="NZ_JBGOOF010000008.1"/>
</dbReference>
<dbReference type="Gene3D" id="3.40.50.2300">
    <property type="match status" value="1"/>
</dbReference>
<dbReference type="InterPro" id="IPR001789">
    <property type="entry name" value="Sig_transdc_resp-reg_receiver"/>
</dbReference>
<dbReference type="Proteomes" id="UP000078406">
    <property type="component" value="Unassembled WGS sequence"/>
</dbReference>
<evidence type="ECO:0000256" key="1">
    <source>
        <dbReference type="ARBA" id="ARBA00004496"/>
    </source>
</evidence>
<organism evidence="16 17">
    <name type="scientific">Vibrio bivalvicida</name>
    <dbReference type="NCBI Taxonomy" id="1276888"/>
    <lineage>
        <taxon>Bacteria</taxon>
        <taxon>Pseudomonadati</taxon>
        <taxon>Pseudomonadota</taxon>
        <taxon>Gammaproteobacteria</taxon>
        <taxon>Vibrionales</taxon>
        <taxon>Vibrionaceae</taxon>
        <taxon>Vibrio</taxon>
        <taxon>Vibrio oreintalis group</taxon>
    </lineage>
</organism>
<keyword evidence="4" id="KW-0902">Two-component regulatory system</keyword>
<dbReference type="SUPFAM" id="SSF46894">
    <property type="entry name" value="C-terminal effector domain of the bipartite response regulators"/>
    <property type="match status" value="1"/>
</dbReference>
<evidence type="ECO:0000256" key="11">
    <source>
        <dbReference type="PROSITE-ProRule" id="PRU00169"/>
    </source>
</evidence>
<dbReference type="GO" id="GO:0032993">
    <property type="term" value="C:protein-DNA complex"/>
    <property type="evidence" value="ECO:0007669"/>
    <property type="project" value="TreeGrafter"/>
</dbReference>
<dbReference type="CDD" id="cd00383">
    <property type="entry name" value="trans_reg_C"/>
    <property type="match status" value="1"/>
</dbReference>
<dbReference type="AlphaFoldDB" id="A0A177Y505"/>
<evidence type="ECO:0000256" key="12">
    <source>
        <dbReference type="PROSITE-ProRule" id="PRU01091"/>
    </source>
</evidence>
<evidence type="ECO:0000313" key="15">
    <source>
        <dbReference type="EMBL" id="MEZ8208529.1"/>
    </source>
</evidence>
<comment type="caution">
    <text evidence="16">The sequence shown here is derived from an EMBL/GenBank/DDBJ whole genome shotgun (WGS) entry which is preliminary data.</text>
</comment>
<feature type="domain" description="OmpR/PhoB-type" evidence="14">
    <location>
        <begin position="137"/>
        <end position="236"/>
    </location>
</feature>
<keyword evidence="7" id="KW-0010">Activator</keyword>
<dbReference type="Gene3D" id="1.10.10.10">
    <property type="entry name" value="Winged helix-like DNA-binding domain superfamily/Winged helix DNA-binding domain"/>
    <property type="match status" value="1"/>
</dbReference>
<dbReference type="CDD" id="cd17619">
    <property type="entry name" value="REC_OmpR_ArcA_TorR-like"/>
    <property type="match status" value="1"/>
</dbReference>
<evidence type="ECO:0000256" key="6">
    <source>
        <dbReference type="ARBA" id="ARBA00023125"/>
    </source>
</evidence>
<keyword evidence="18" id="KW-1185">Reference proteome</keyword>
<dbReference type="GO" id="GO:0006355">
    <property type="term" value="P:regulation of DNA-templated transcription"/>
    <property type="evidence" value="ECO:0007669"/>
    <property type="project" value="InterPro"/>
</dbReference>
<protein>
    <recommendedName>
        <fullName evidence="10">TorCAD operon transcriptional regulatory protein TorR</fullName>
    </recommendedName>
</protein>
<dbReference type="Gene3D" id="6.10.250.690">
    <property type="match status" value="1"/>
</dbReference>
<evidence type="ECO:0000256" key="5">
    <source>
        <dbReference type="ARBA" id="ARBA00023015"/>
    </source>
</evidence>
<dbReference type="FunFam" id="1.10.10.10:FF:000099">
    <property type="entry name" value="Two-component system response regulator TorR"/>
    <property type="match status" value="1"/>
</dbReference>
<dbReference type="GO" id="GO:0000156">
    <property type="term" value="F:phosphorelay response regulator activity"/>
    <property type="evidence" value="ECO:0007669"/>
    <property type="project" value="TreeGrafter"/>
</dbReference>
<evidence type="ECO:0000256" key="9">
    <source>
        <dbReference type="ARBA" id="ARBA00059149"/>
    </source>
</evidence>
<sequence length="237" mass="26912">MSYHVLVVEDDVVTRSKLVGYFQNEGYQVSEAESGEQMRDMLQNNAIDLVMLDINLPGEDGLMLTRELRSQSDIGIILVTGRTDSIDKIVGLEMGADDYVTKPFELRELLVRVKNLLWRISAARNSSGVDSAAKQDDNVVRFGEWTFDVQRRALSRNGEPVKLTKAEYELLVALSSYPNQVLSRERILNMISHRVDAPNDRTIDVLIRRMRAKMEFDPKNPQIFVTVHGEGYMFAGD</sequence>
<feature type="DNA-binding region" description="OmpR/PhoB-type" evidence="12">
    <location>
        <begin position="137"/>
        <end position="236"/>
    </location>
</feature>
<evidence type="ECO:0000259" key="13">
    <source>
        <dbReference type="PROSITE" id="PS50110"/>
    </source>
</evidence>
<dbReference type="Proteomes" id="UP001569151">
    <property type="component" value="Unassembled WGS sequence"/>
</dbReference>
<keyword evidence="8" id="KW-0804">Transcription</keyword>
<dbReference type="Pfam" id="PF00072">
    <property type="entry name" value="Response_reg"/>
    <property type="match status" value="1"/>
</dbReference>
<keyword evidence="6 12" id="KW-0238">DNA-binding</keyword>
<evidence type="ECO:0000313" key="16">
    <source>
        <dbReference type="EMBL" id="OAJ95948.1"/>
    </source>
</evidence>
<dbReference type="EMBL" id="LLEI02000014">
    <property type="protein sequence ID" value="OAJ95948.1"/>
    <property type="molecule type" value="Genomic_DNA"/>
</dbReference>
<dbReference type="PANTHER" id="PTHR48111:SF58">
    <property type="entry name" value="TORCAD OPERON TRANSCRIPTIONAL REGULATORY PROTEIN TORR"/>
    <property type="match status" value="1"/>
</dbReference>
<name>A0A177Y505_9VIBR</name>
<evidence type="ECO:0000256" key="7">
    <source>
        <dbReference type="ARBA" id="ARBA00023159"/>
    </source>
</evidence>
<dbReference type="InterPro" id="IPR039420">
    <property type="entry name" value="WalR-like"/>
</dbReference>
<evidence type="ECO:0000313" key="17">
    <source>
        <dbReference type="Proteomes" id="UP000078406"/>
    </source>
</evidence>
<evidence type="ECO:0000256" key="4">
    <source>
        <dbReference type="ARBA" id="ARBA00023012"/>
    </source>
</evidence>
<reference evidence="15 18" key="2">
    <citation type="submission" date="2024-06" db="EMBL/GenBank/DDBJ databases">
        <authorList>
            <person name="Steensen K."/>
            <person name="Seneca J."/>
            <person name="Bartlau N."/>
            <person name="Yu A.X."/>
            <person name="Polz M.F."/>
        </authorList>
    </citation>
    <scope>NUCLEOTIDE SEQUENCE [LARGE SCALE GENOMIC DNA]</scope>
    <source>
        <strain evidence="15 18">1F146</strain>
    </source>
</reference>
<dbReference type="PROSITE" id="PS50110">
    <property type="entry name" value="RESPONSE_REGULATORY"/>
    <property type="match status" value="1"/>
</dbReference>
<dbReference type="SMART" id="SM00448">
    <property type="entry name" value="REC"/>
    <property type="match status" value="1"/>
</dbReference>
<dbReference type="InterPro" id="IPR001867">
    <property type="entry name" value="OmpR/PhoB-type_DNA-bd"/>
</dbReference>
<keyword evidence="2" id="KW-0963">Cytoplasm</keyword>
<dbReference type="InterPro" id="IPR011006">
    <property type="entry name" value="CheY-like_superfamily"/>
</dbReference>
<feature type="domain" description="Response regulatory" evidence="13">
    <location>
        <begin position="4"/>
        <end position="117"/>
    </location>
</feature>
<evidence type="ECO:0000256" key="10">
    <source>
        <dbReference type="ARBA" id="ARBA00070521"/>
    </source>
</evidence>
<dbReference type="Pfam" id="PF00486">
    <property type="entry name" value="Trans_reg_C"/>
    <property type="match status" value="1"/>
</dbReference>
<dbReference type="NCBIfam" id="NF008034">
    <property type="entry name" value="PRK10766.1"/>
    <property type="match status" value="1"/>
</dbReference>
<dbReference type="PROSITE" id="PS51755">
    <property type="entry name" value="OMPR_PHOB"/>
    <property type="match status" value="1"/>
</dbReference>
<gene>
    <name evidence="15" type="primary">torR</name>
    <name evidence="15" type="ORF">ACED39_07040</name>
    <name evidence="16" type="ORF">APB76_02315</name>
</gene>
<keyword evidence="5" id="KW-0805">Transcription regulation</keyword>
<dbReference type="FunFam" id="3.40.50.2300:FF:000006">
    <property type="entry name" value="Two-component system response regulator ArcA"/>
    <property type="match status" value="1"/>
</dbReference>
<dbReference type="SMART" id="SM00862">
    <property type="entry name" value="Trans_reg_C"/>
    <property type="match status" value="1"/>
</dbReference>
<dbReference type="EMBL" id="JBGOOS010000007">
    <property type="protein sequence ID" value="MEZ8208529.1"/>
    <property type="molecule type" value="Genomic_DNA"/>
</dbReference>
<feature type="modified residue" description="4-aspartylphosphate" evidence="11">
    <location>
        <position position="53"/>
    </location>
</feature>
<dbReference type="SUPFAM" id="SSF52172">
    <property type="entry name" value="CheY-like"/>
    <property type="match status" value="1"/>
</dbReference>
<evidence type="ECO:0000256" key="8">
    <source>
        <dbReference type="ARBA" id="ARBA00023163"/>
    </source>
</evidence>
<comment type="subcellular location">
    <subcellularLocation>
        <location evidence="1">Cytoplasm</location>
    </subcellularLocation>
</comment>